<dbReference type="GO" id="GO:0005524">
    <property type="term" value="F:ATP binding"/>
    <property type="evidence" value="ECO:0007669"/>
    <property type="project" value="UniProtKB-KW"/>
</dbReference>
<name>A0A6L6ISF2_9RHOB</name>
<evidence type="ECO:0000313" key="8">
    <source>
        <dbReference type="Proteomes" id="UP000478740"/>
    </source>
</evidence>
<comment type="caution">
    <text evidence="7">The sequence shown here is derived from an EMBL/GenBank/DDBJ whole genome shotgun (WGS) entry which is preliminary data.</text>
</comment>
<dbReference type="SUPFAM" id="SSF52540">
    <property type="entry name" value="P-loop containing nucleoside triphosphate hydrolases"/>
    <property type="match status" value="1"/>
</dbReference>
<sequence length="223" mass="23591">MSDVLLLENICKTYGKGGPAPVPVLSDLSLRVGRGEVVALVAPSGAGKSTLLHIAGLLDTPDTGRVLLDGKDMTGQSDKARTGARREALGFVYQFHHLLPEFSATENIVLPQLANGVSDSGARARAADLLARVGLSHRAQHRPAQLSGGEQQRVAFCRALANGPKLLLADEPTGNLDPATSDRVFDVLMTLVRETGLAALIATHNPDLAARMDRVIHLDVRSA</sequence>
<accession>A0A6L6ISF2</accession>
<evidence type="ECO:0000256" key="1">
    <source>
        <dbReference type="ARBA" id="ARBA00022448"/>
    </source>
</evidence>
<keyword evidence="8" id="KW-1185">Reference proteome</keyword>
<evidence type="ECO:0000259" key="6">
    <source>
        <dbReference type="PROSITE" id="PS50893"/>
    </source>
</evidence>
<keyword evidence="3" id="KW-0547">Nucleotide-binding</keyword>
<evidence type="ECO:0000256" key="2">
    <source>
        <dbReference type="ARBA" id="ARBA00022519"/>
    </source>
</evidence>
<dbReference type="Proteomes" id="UP000478740">
    <property type="component" value="Unassembled WGS sequence"/>
</dbReference>
<comment type="similarity">
    <text evidence="5">Belongs to the ABC transporter superfamily. Macrolide exporter (TC 3.A.1.122) family.</text>
</comment>
<keyword evidence="4 7" id="KW-0067">ATP-binding</keyword>
<keyword evidence="2" id="KW-0472">Membrane</keyword>
<dbReference type="PROSITE" id="PS00211">
    <property type="entry name" value="ABC_TRANSPORTER_1"/>
    <property type="match status" value="1"/>
</dbReference>
<dbReference type="FunFam" id="3.40.50.300:FF:000032">
    <property type="entry name" value="Export ABC transporter ATP-binding protein"/>
    <property type="match status" value="1"/>
</dbReference>
<dbReference type="Gene3D" id="3.40.50.300">
    <property type="entry name" value="P-loop containing nucleotide triphosphate hydrolases"/>
    <property type="match status" value="1"/>
</dbReference>
<dbReference type="GO" id="GO:0098796">
    <property type="term" value="C:membrane protein complex"/>
    <property type="evidence" value="ECO:0007669"/>
    <property type="project" value="UniProtKB-ARBA"/>
</dbReference>
<dbReference type="InterPro" id="IPR003593">
    <property type="entry name" value="AAA+_ATPase"/>
</dbReference>
<dbReference type="InterPro" id="IPR017911">
    <property type="entry name" value="MacB-like_ATP-bd"/>
</dbReference>
<dbReference type="InterPro" id="IPR003439">
    <property type="entry name" value="ABC_transporter-like_ATP-bd"/>
</dbReference>
<dbReference type="GO" id="GO:0044874">
    <property type="term" value="P:lipoprotein localization to outer membrane"/>
    <property type="evidence" value="ECO:0007669"/>
    <property type="project" value="TreeGrafter"/>
</dbReference>
<dbReference type="RefSeq" id="WP_155043332.1">
    <property type="nucleotide sequence ID" value="NZ_WMIH01000002.1"/>
</dbReference>
<dbReference type="PANTHER" id="PTHR24220:SF689">
    <property type="entry name" value="LIPOPROTEIN-RELEASING SYSTEM ATP-BINDING PROTEIN LOLD"/>
    <property type="match status" value="1"/>
</dbReference>
<evidence type="ECO:0000256" key="4">
    <source>
        <dbReference type="ARBA" id="ARBA00022840"/>
    </source>
</evidence>
<proteinExistence type="inferred from homology"/>
<dbReference type="Pfam" id="PF00005">
    <property type="entry name" value="ABC_tran"/>
    <property type="match status" value="1"/>
</dbReference>
<dbReference type="EMBL" id="WMII01000003">
    <property type="protein sequence ID" value="MTH63396.1"/>
    <property type="molecule type" value="Genomic_DNA"/>
</dbReference>
<dbReference type="SMART" id="SM00382">
    <property type="entry name" value="AAA"/>
    <property type="match status" value="1"/>
</dbReference>
<organism evidence="7 8">
    <name type="scientific">Paracoccus shanxieyensis</name>
    <dbReference type="NCBI Taxonomy" id="2675752"/>
    <lineage>
        <taxon>Bacteria</taxon>
        <taxon>Pseudomonadati</taxon>
        <taxon>Pseudomonadota</taxon>
        <taxon>Alphaproteobacteria</taxon>
        <taxon>Rhodobacterales</taxon>
        <taxon>Paracoccaceae</taxon>
        <taxon>Paracoccus</taxon>
    </lineage>
</organism>
<gene>
    <name evidence="7" type="ORF">GL284_03835</name>
</gene>
<dbReference type="GO" id="GO:0005886">
    <property type="term" value="C:plasma membrane"/>
    <property type="evidence" value="ECO:0007669"/>
    <property type="project" value="TreeGrafter"/>
</dbReference>
<dbReference type="GO" id="GO:0089705">
    <property type="term" value="P:protein localization to outer membrane"/>
    <property type="evidence" value="ECO:0007669"/>
    <property type="project" value="TreeGrafter"/>
</dbReference>
<protein>
    <submittedName>
        <fullName evidence="7">ATP-binding cassette domain-containing protein</fullName>
    </submittedName>
</protein>
<evidence type="ECO:0000313" key="7">
    <source>
        <dbReference type="EMBL" id="MTH63396.1"/>
    </source>
</evidence>
<dbReference type="InterPro" id="IPR017871">
    <property type="entry name" value="ABC_transporter-like_CS"/>
</dbReference>
<dbReference type="InterPro" id="IPR027417">
    <property type="entry name" value="P-loop_NTPase"/>
</dbReference>
<dbReference type="CDD" id="cd03255">
    <property type="entry name" value="ABC_MJ0796_LolCDE_FtsE"/>
    <property type="match status" value="1"/>
</dbReference>
<dbReference type="PROSITE" id="PS50893">
    <property type="entry name" value="ABC_TRANSPORTER_2"/>
    <property type="match status" value="1"/>
</dbReference>
<dbReference type="AlphaFoldDB" id="A0A6L6ISF2"/>
<dbReference type="GO" id="GO:0016887">
    <property type="term" value="F:ATP hydrolysis activity"/>
    <property type="evidence" value="ECO:0007669"/>
    <property type="project" value="InterPro"/>
</dbReference>
<dbReference type="InterPro" id="IPR015854">
    <property type="entry name" value="ABC_transpr_LolD-like"/>
</dbReference>
<keyword evidence="1" id="KW-0813">Transport</keyword>
<keyword evidence="2" id="KW-1003">Cell membrane</keyword>
<reference evidence="7 8" key="1">
    <citation type="submission" date="2019-11" db="EMBL/GenBank/DDBJ databases">
        <authorList>
            <person name="Dong K."/>
        </authorList>
    </citation>
    <scope>NUCLEOTIDE SEQUENCE [LARGE SCALE GENOMIC DNA]</scope>
    <source>
        <strain evidence="7 8">DK608</strain>
    </source>
</reference>
<dbReference type="GO" id="GO:0022857">
    <property type="term" value="F:transmembrane transporter activity"/>
    <property type="evidence" value="ECO:0007669"/>
    <property type="project" value="TreeGrafter"/>
</dbReference>
<dbReference type="PANTHER" id="PTHR24220">
    <property type="entry name" value="IMPORT ATP-BINDING PROTEIN"/>
    <property type="match status" value="1"/>
</dbReference>
<evidence type="ECO:0000256" key="5">
    <source>
        <dbReference type="ARBA" id="ARBA00038388"/>
    </source>
</evidence>
<keyword evidence="2" id="KW-0997">Cell inner membrane</keyword>
<evidence type="ECO:0000256" key="3">
    <source>
        <dbReference type="ARBA" id="ARBA00022741"/>
    </source>
</evidence>
<feature type="domain" description="ABC transporter" evidence="6">
    <location>
        <begin position="5"/>
        <end position="223"/>
    </location>
</feature>